<keyword evidence="1" id="KW-0812">Transmembrane</keyword>
<evidence type="ECO:0000313" key="4">
    <source>
        <dbReference type="Proteomes" id="UP000015620"/>
    </source>
</evidence>
<sequence length="275" mass="33405">MQELSLKEIQEESLKILKLVDNICREQGFTYCLFYGTLIGAVRHNGFIPWDDDIDIAMPRNDYERLKQYFIVNKDKLMPYVYFDPDTNKDYPYMLARICNLEFKIETQNEYDSGMGVFIDIYPLDIVSNNILKRFLISLQARFFTALYVVKSRKEMLKKRKWFYTVLQYPLYFLSLFYSKGKIYKKQMILIRQSYNNKSNTLSCIVWSGDVFKYFYEKSDIEDVIDWEFEKCFFKIPRNYDKILTNDYDDYMQLPPEKDRIAHHFYKVYRKDIEK</sequence>
<dbReference type="GO" id="GO:0009100">
    <property type="term" value="P:glycoprotein metabolic process"/>
    <property type="evidence" value="ECO:0007669"/>
    <property type="project" value="UniProtKB-ARBA"/>
</dbReference>
<feature type="domain" description="LicD/FKTN/FKRP nucleotidyltransferase" evidence="2">
    <location>
        <begin position="24"/>
        <end position="248"/>
    </location>
</feature>
<dbReference type="HOGENOM" id="CLU_075543_0_0_12"/>
<proteinExistence type="predicted"/>
<gene>
    <name evidence="3" type="ORF">TPE_0211</name>
</gene>
<dbReference type="RefSeq" id="WP_020964007.1">
    <property type="nucleotide sequence ID" value="NC_022097.1"/>
</dbReference>
<keyword evidence="1" id="KW-1133">Transmembrane helix</keyword>
<evidence type="ECO:0000313" key="3">
    <source>
        <dbReference type="EMBL" id="AGT42707.1"/>
    </source>
</evidence>
<feature type="transmembrane region" description="Helical" evidence="1">
    <location>
        <begin position="162"/>
        <end position="179"/>
    </location>
</feature>
<protein>
    <submittedName>
        <fullName evidence="3">Lipopolysaccharide biosynthesis protein LicD</fullName>
    </submittedName>
</protein>
<dbReference type="Proteomes" id="UP000015620">
    <property type="component" value="Chromosome"/>
</dbReference>
<keyword evidence="4" id="KW-1185">Reference proteome</keyword>
<evidence type="ECO:0000259" key="2">
    <source>
        <dbReference type="Pfam" id="PF04991"/>
    </source>
</evidence>
<keyword evidence="1" id="KW-0472">Membrane</keyword>
<dbReference type="KEGG" id="tped:TPE_0211"/>
<dbReference type="PANTHER" id="PTHR43404">
    <property type="entry name" value="LIPOPOLYSACCHARIDE CHOLINEPHOSPHOTRANSFERASE LICD"/>
    <property type="match status" value="1"/>
</dbReference>
<dbReference type="STRING" id="1291379.TPE_0211"/>
<dbReference type="PATRIC" id="fig|1291379.3.peg.206"/>
<evidence type="ECO:0000256" key="1">
    <source>
        <dbReference type="SAM" id="Phobius"/>
    </source>
</evidence>
<dbReference type="OrthoDB" id="9786100at2"/>
<dbReference type="InterPro" id="IPR007074">
    <property type="entry name" value="LicD/FKTN/FKRP_NTP_transf"/>
</dbReference>
<dbReference type="InterPro" id="IPR052942">
    <property type="entry name" value="LPS_cholinephosphotransferase"/>
</dbReference>
<organism evidence="3 4">
    <name type="scientific">Treponema pedis str. T A4</name>
    <dbReference type="NCBI Taxonomy" id="1291379"/>
    <lineage>
        <taxon>Bacteria</taxon>
        <taxon>Pseudomonadati</taxon>
        <taxon>Spirochaetota</taxon>
        <taxon>Spirochaetia</taxon>
        <taxon>Spirochaetales</taxon>
        <taxon>Treponemataceae</taxon>
        <taxon>Treponema</taxon>
    </lineage>
</organism>
<dbReference type="AlphaFoldDB" id="S5ZJI8"/>
<name>S5ZJI8_9SPIR</name>
<dbReference type="Pfam" id="PF04991">
    <property type="entry name" value="LicD"/>
    <property type="match status" value="1"/>
</dbReference>
<accession>S5ZJI8</accession>
<reference evidence="3 4" key="1">
    <citation type="journal article" date="2013" name="PLoS ONE">
        <title>Genome-Wide Relatedness of Treponema pedis, from Gingiva and Necrotic Skin Lesions of Pigs, with the Human Oral Pathogen Treponema denticola.</title>
        <authorList>
            <person name="Svartstrom O."/>
            <person name="Mushtaq M."/>
            <person name="Pringle M."/>
            <person name="Segerman B."/>
        </authorList>
    </citation>
    <scope>NUCLEOTIDE SEQUENCE [LARGE SCALE GENOMIC DNA]</scope>
    <source>
        <strain evidence="3">T A4</strain>
    </source>
</reference>
<dbReference type="EMBL" id="CP004120">
    <property type="protein sequence ID" value="AGT42707.1"/>
    <property type="molecule type" value="Genomic_DNA"/>
</dbReference>
<dbReference type="PANTHER" id="PTHR43404:SF2">
    <property type="entry name" value="LIPOPOLYSACCHARIDE CHOLINEPHOSPHOTRANSFERASE LICD"/>
    <property type="match status" value="1"/>
</dbReference>
<dbReference type="GeneID" id="301088935"/>